<feature type="region of interest" description="Disordered" evidence="1">
    <location>
        <begin position="347"/>
        <end position="378"/>
    </location>
</feature>
<dbReference type="OrthoDB" id="9822609at2"/>
<evidence type="ECO:0000313" key="3">
    <source>
        <dbReference type="Proteomes" id="UP000295388"/>
    </source>
</evidence>
<accession>A0A4R6K5P0</accession>
<organism evidence="2 3">
    <name type="scientific">Kribbella caucasensis</name>
    <dbReference type="NCBI Taxonomy" id="2512215"/>
    <lineage>
        <taxon>Bacteria</taxon>
        <taxon>Bacillati</taxon>
        <taxon>Actinomycetota</taxon>
        <taxon>Actinomycetes</taxon>
        <taxon>Propionibacteriales</taxon>
        <taxon>Kribbellaceae</taxon>
        <taxon>Kribbella</taxon>
    </lineage>
</organism>
<sequence length="417" mass="45466">MEVTTTPWFIDAWAVYDGVAFASRSAPEIRRTDLMTEAETTVFLSVPDLEPIPLGRITTGLRAARASFQDGFFDPDGTELAFDSLDGIRETVRRAYLATGLGPGGIAVPARPEPGPAKPAPGVQHFIEAVPDTAAEDEPPLDLVRRLLAEGPTPLRHAVRAYAKAVLLDWEAAIPHPLPETEDALAEFYLELTAAGIWWSGRDRASFVGDHGLTLGSRYFEYRRADPEMAGARRHSGSWLIAVAPCPALPSTPVFSRLSDPLKLSLCDSRYLDRGGLWKATQLLLAAILVGVNRDGPAGFWHGADQVLDHRIREAMDWLERQLPRADLPEAADRLLNDFARQWLEGRPDLPGSFPAPDPSGGPSTDPAGAALRTPSLVEDPTGRYWSYEVRMPDDVQGHEAGETLDQMEPPTLSAGE</sequence>
<dbReference type="EMBL" id="SNWQ01000015">
    <property type="protein sequence ID" value="TDO44582.1"/>
    <property type="molecule type" value="Genomic_DNA"/>
</dbReference>
<keyword evidence="3" id="KW-1185">Reference proteome</keyword>
<feature type="region of interest" description="Disordered" evidence="1">
    <location>
        <begin position="391"/>
        <end position="417"/>
    </location>
</feature>
<dbReference type="AlphaFoldDB" id="A0A4R6K5P0"/>
<dbReference type="RefSeq" id="WP_133803132.1">
    <property type="nucleotide sequence ID" value="NZ_SNWQ01000015.1"/>
</dbReference>
<protein>
    <submittedName>
        <fullName evidence="2">Uncharacterized protein</fullName>
    </submittedName>
</protein>
<dbReference type="Proteomes" id="UP000295388">
    <property type="component" value="Unassembled WGS sequence"/>
</dbReference>
<evidence type="ECO:0000313" key="2">
    <source>
        <dbReference type="EMBL" id="TDO44582.1"/>
    </source>
</evidence>
<gene>
    <name evidence="2" type="ORF">EV643_11582</name>
</gene>
<feature type="compositionally biased region" description="Basic and acidic residues" evidence="1">
    <location>
        <begin position="391"/>
        <end position="402"/>
    </location>
</feature>
<evidence type="ECO:0000256" key="1">
    <source>
        <dbReference type="SAM" id="MobiDB-lite"/>
    </source>
</evidence>
<reference evidence="2 3" key="1">
    <citation type="submission" date="2019-03" db="EMBL/GenBank/DDBJ databases">
        <title>Genomic Encyclopedia of Type Strains, Phase III (KMG-III): the genomes of soil and plant-associated and newly described type strains.</title>
        <authorList>
            <person name="Whitman W."/>
        </authorList>
    </citation>
    <scope>NUCLEOTIDE SEQUENCE [LARGE SCALE GENOMIC DNA]</scope>
    <source>
        <strain evidence="2 3">VKM Ac-2527</strain>
    </source>
</reference>
<proteinExistence type="predicted"/>
<comment type="caution">
    <text evidence="2">The sequence shown here is derived from an EMBL/GenBank/DDBJ whole genome shotgun (WGS) entry which is preliminary data.</text>
</comment>
<name>A0A4R6K5P0_9ACTN</name>